<evidence type="ECO:0000256" key="5">
    <source>
        <dbReference type="ARBA" id="ARBA00022989"/>
    </source>
</evidence>
<dbReference type="Gene3D" id="1.20.1250.20">
    <property type="entry name" value="MFS general substrate transporter like domains"/>
    <property type="match status" value="1"/>
</dbReference>
<dbReference type="InterPro" id="IPR003663">
    <property type="entry name" value="Sugar/inositol_transpt"/>
</dbReference>
<keyword evidence="4 9" id="KW-0812">Transmembrane</keyword>
<feature type="transmembrane region" description="Helical" evidence="9">
    <location>
        <begin position="257"/>
        <end position="276"/>
    </location>
</feature>
<comment type="caution">
    <text evidence="11">The sequence shown here is derived from an EMBL/GenBank/DDBJ whole genome shotgun (WGS) entry which is preliminary data.</text>
</comment>
<evidence type="ECO:0000256" key="3">
    <source>
        <dbReference type="ARBA" id="ARBA00022448"/>
    </source>
</evidence>
<feature type="transmembrane region" description="Helical" evidence="9">
    <location>
        <begin position="542"/>
        <end position="559"/>
    </location>
</feature>
<evidence type="ECO:0000256" key="1">
    <source>
        <dbReference type="ARBA" id="ARBA00004141"/>
    </source>
</evidence>
<keyword evidence="6 9" id="KW-0472">Membrane</keyword>
<dbReference type="InterPro" id="IPR005829">
    <property type="entry name" value="Sugar_transporter_CS"/>
</dbReference>
<proteinExistence type="inferred from homology"/>
<feature type="transmembrane region" description="Helical" evidence="9">
    <location>
        <begin position="199"/>
        <end position="217"/>
    </location>
</feature>
<dbReference type="SUPFAM" id="SSF103473">
    <property type="entry name" value="MFS general substrate transporter"/>
    <property type="match status" value="1"/>
</dbReference>
<evidence type="ECO:0000256" key="8">
    <source>
        <dbReference type="SAM" id="MobiDB-lite"/>
    </source>
</evidence>
<dbReference type="PRINTS" id="PR00171">
    <property type="entry name" value="SUGRTRNSPORT"/>
</dbReference>
<dbReference type="PROSITE" id="PS00216">
    <property type="entry name" value="SUGAR_TRANSPORT_1"/>
    <property type="match status" value="1"/>
</dbReference>
<dbReference type="PANTHER" id="PTHR48022:SF83">
    <property type="entry name" value="MAJOR FACILITATOR SUPERFAMILY (MFS) PROFILE DOMAIN-CONTAINING PROTEIN"/>
    <property type="match status" value="1"/>
</dbReference>
<dbReference type="VEuPathDB" id="FungiDB:TERG_11942"/>
<dbReference type="InterPro" id="IPR005828">
    <property type="entry name" value="MFS_sugar_transport-like"/>
</dbReference>
<dbReference type="AlphaFoldDB" id="A0A178EPH3"/>
<feature type="transmembrane region" description="Helical" evidence="9">
    <location>
        <begin position="123"/>
        <end position="146"/>
    </location>
</feature>
<evidence type="ECO:0000256" key="7">
    <source>
        <dbReference type="RuleBase" id="RU003346"/>
    </source>
</evidence>
<dbReference type="Pfam" id="PF00083">
    <property type="entry name" value="Sugar_tr"/>
    <property type="match status" value="1"/>
</dbReference>
<feature type="transmembrane region" description="Helical" evidence="9">
    <location>
        <begin position="409"/>
        <end position="432"/>
    </location>
</feature>
<evidence type="ECO:0000256" key="6">
    <source>
        <dbReference type="ARBA" id="ARBA00023136"/>
    </source>
</evidence>
<dbReference type="InterPro" id="IPR050360">
    <property type="entry name" value="MFS_Sugar_Transporters"/>
</dbReference>
<protein>
    <submittedName>
        <fullName evidence="11">Maltose permease</fullName>
    </submittedName>
</protein>
<feature type="transmembrane region" description="Helical" evidence="9">
    <location>
        <begin position="509"/>
        <end position="530"/>
    </location>
</feature>
<feature type="region of interest" description="Disordered" evidence="8">
    <location>
        <begin position="1"/>
        <end position="28"/>
    </location>
</feature>
<evidence type="ECO:0000256" key="4">
    <source>
        <dbReference type="ARBA" id="ARBA00022692"/>
    </source>
</evidence>
<feature type="domain" description="Major facilitator superfamily (MFS) profile" evidence="10">
    <location>
        <begin position="123"/>
        <end position="565"/>
    </location>
</feature>
<dbReference type="FunFam" id="1.20.1250.20:FF:000078">
    <property type="entry name" value="MFS maltose transporter, putative"/>
    <property type="match status" value="1"/>
</dbReference>
<feature type="transmembrane region" description="Helical" evidence="9">
    <location>
        <begin position="223"/>
        <end position="245"/>
    </location>
</feature>
<comment type="subcellular location">
    <subcellularLocation>
        <location evidence="1">Membrane</location>
        <topology evidence="1">Multi-pass membrane protein</topology>
    </subcellularLocation>
</comment>
<keyword evidence="5 9" id="KW-1133">Transmembrane helix</keyword>
<dbReference type="GO" id="GO:0016020">
    <property type="term" value="C:membrane"/>
    <property type="evidence" value="ECO:0007669"/>
    <property type="project" value="UniProtKB-SubCell"/>
</dbReference>
<comment type="similarity">
    <text evidence="2 7">Belongs to the major facilitator superfamily. Sugar transporter (TC 2.A.1.1) family.</text>
</comment>
<keyword evidence="3 7" id="KW-0813">Transport</keyword>
<feature type="transmembrane region" description="Helical" evidence="9">
    <location>
        <begin position="166"/>
        <end position="187"/>
    </location>
</feature>
<evidence type="ECO:0000256" key="2">
    <source>
        <dbReference type="ARBA" id="ARBA00010992"/>
    </source>
</evidence>
<dbReference type="VEuPathDB" id="FungiDB:TERG_11943"/>
<evidence type="ECO:0000256" key="9">
    <source>
        <dbReference type="SAM" id="Phobius"/>
    </source>
</evidence>
<dbReference type="PROSITE" id="PS50850">
    <property type="entry name" value="MFS"/>
    <property type="match status" value="1"/>
</dbReference>
<feature type="transmembrane region" description="Helical" evidence="9">
    <location>
        <begin position="296"/>
        <end position="317"/>
    </location>
</feature>
<dbReference type="GO" id="GO:0005351">
    <property type="term" value="F:carbohydrate:proton symporter activity"/>
    <property type="evidence" value="ECO:0007669"/>
    <property type="project" value="TreeGrafter"/>
</dbReference>
<dbReference type="EMBL" id="LHPM01000019">
    <property type="protein sequence ID" value="OAL61951.1"/>
    <property type="molecule type" value="Genomic_DNA"/>
</dbReference>
<evidence type="ECO:0000259" key="10">
    <source>
        <dbReference type="PROSITE" id="PS50850"/>
    </source>
</evidence>
<reference evidence="11 12" key="1">
    <citation type="submission" date="2016-05" db="EMBL/GenBank/DDBJ databases">
        <title>Genome sequencing of Trichophyton rubrum CMCC(F)T1i isolated from hair.</title>
        <authorList>
            <person name="Zhan P."/>
            <person name="Tao Y."/>
            <person name="Liu W."/>
        </authorList>
    </citation>
    <scope>NUCLEOTIDE SEQUENCE [LARGE SCALE GENOMIC DNA]</scope>
    <source>
        <strain evidence="12">CMCC(F)T1i</strain>
    </source>
</reference>
<feature type="transmembrane region" description="Helical" evidence="9">
    <location>
        <begin position="439"/>
        <end position="457"/>
    </location>
</feature>
<gene>
    <name evidence="11" type="ORF">A7C99_6522</name>
</gene>
<name>A0A178EPH3_TRIRU</name>
<dbReference type="InterPro" id="IPR036259">
    <property type="entry name" value="MFS_trans_sf"/>
</dbReference>
<feature type="transmembrane region" description="Helical" evidence="9">
    <location>
        <begin position="477"/>
        <end position="497"/>
    </location>
</feature>
<evidence type="ECO:0000313" key="11">
    <source>
        <dbReference type="EMBL" id="OAL61951.1"/>
    </source>
</evidence>
<evidence type="ECO:0000313" key="12">
    <source>
        <dbReference type="Proteomes" id="UP000243015"/>
    </source>
</evidence>
<dbReference type="Proteomes" id="UP000243015">
    <property type="component" value="Unassembled WGS sequence"/>
</dbReference>
<dbReference type="PANTHER" id="PTHR48022">
    <property type="entry name" value="PLASTIDIC GLUCOSE TRANSPORTER 4"/>
    <property type="match status" value="1"/>
</dbReference>
<accession>A0A178EPH3</accession>
<dbReference type="NCBIfam" id="TIGR00879">
    <property type="entry name" value="SP"/>
    <property type="match status" value="1"/>
</dbReference>
<sequence>MLDKSPTAPLEEAHGPSRGGLARPAASDTLETEVQDAYSTSSYFYESRAETPCYLPRILMGLAAQRLKLAAGLSTMALPAADDDDLHKLNQEEREAEVRRATQKGHETGVVEAIKLYPKATAWSLLFCMGVIMNGFDAQVVGNMFPVARFRRDFGYQREGQWNISAAWQSGLSMGSPIGQVVGALLVSYPMEWFGRKRTFLACVAMTAGFVFIQFFARSLEVLIVGQLLGGLVLGTYTVIAPTYASEVCPVALRGILTSYVNLCFVTGQFLANGISAGTHNLDSHWAYSLPFALQWVWPAMILCTVPFAPESPWWLVRKERTEDAEKSLRRLASSKVDVRPDLTMIIETDRLEQHMEAGTTLLDCFKSVNARRTEIAVGVYAIQVLSGIYLVGYSNYFFTLAGLSTDDAFNMGLGFLGVGFLGTVLSWFELAYFGRRTIYRNGLAMLAVLQFVIGILDCVPDYEKRPNVIWAQASMMVVWNFAYSLSVGPVCFVILCECSATKVRSKTIALATAVQAMLGIVMTVAIPYMINPDAANWRGKLGFFFGGLATICFIWTFFRVPETKGRTYEELDIMFERGVPTRKFRGYKFD</sequence>
<organism evidence="11 12">
    <name type="scientific">Trichophyton rubrum</name>
    <name type="common">Athlete's foot fungus</name>
    <name type="synonym">Epidermophyton rubrum</name>
    <dbReference type="NCBI Taxonomy" id="5551"/>
    <lineage>
        <taxon>Eukaryota</taxon>
        <taxon>Fungi</taxon>
        <taxon>Dikarya</taxon>
        <taxon>Ascomycota</taxon>
        <taxon>Pezizomycotina</taxon>
        <taxon>Eurotiomycetes</taxon>
        <taxon>Eurotiomycetidae</taxon>
        <taxon>Onygenales</taxon>
        <taxon>Arthrodermataceae</taxon>
        <taxon>Trichophyton</taxon>
    </lineage>
</organism>
<dbReference type="InterPro" id="IPR020846">
    <property type="entry name" value="MFS_dom"/>
</dbReference>
<feature type="transmembrane region" description="Helical" evidence="9">
    <location>
        <begin position="376"/>
        <end position="397"/>
    </location>
</feature>